<evidence type="ECO:0000313" key="4">
    <source>
        <dbReference type="Proteomes" id="UP001189792"/>
    </source>
</evidence>
<feature type="domain" description="NADPH-dependent FMN reductase-like" evidence="1">
    <location>
        <begin position="1"/>
        <end position="127"/>
    </location>
</feature>
<evidence type="ECO:0000259" key="1">
    <source>
        <dbReference type="Pfam" id="PF03358"/>
    </source>
</evidence>
<dbReference type="GO" id="GO:0010181">
    <property type="term" value="F:FMN binding"/>
    <property type="evidence" value="ECO:0007669"/>
    <property type="project" value="TreeGrafter"/>
</dbReference>
<gene>
    <name evidence="3" type="ORF">R77564_04375</name>
    <name evidence="2" type="ORF">R77567_03900</name>
</gene>
<name>A0AAD2C0M9_9RALS</name>
<dbReference type="RefSeq" id="WP_316857530.1">
    <property type="nucleotide sequence ID" value="NZ_CAUDKO010000010.1"/>
</dbReference>
<comment type="caution">
    <text evidence="2">The sequence shown here is derived from an EMBL/GenBank/DDBJ whole genome shotgun (WGS) entry which is preliminary data.</text>
</comment>
<accession>A0AAD2C0M9</accession>
<keyword evidence="4" id="KW-1185">Reference proteome</keyword>
<evidence type="ECO:0000313" key="5">
    <source>
        <dbReference type="Proteomes" id="UP001190491"/>
    </source>
</evidence>
<dbReference type="InterPro" id="IPR050712">
    <property type="entry name" value="NAD(P)H-dep_reductase"/>
</dbReference>
<evidence type="ECO:0000313" key="3">
    <source>
        <dbReference type="EMBL" id="CAJ0899863.1"/>
    </source>
</evidence>
<dbReference type="InterPro" id="IPR029039">
    <property type="entry name" value="Flavoprotein-like_sf"/>
</dbReference>
<dbReference type="Pfam" id="PF03358">
    <property type="entry name" value="FMN_red"/>
    <property type="match status" value="1"/>
</dbReference>
<dbReference type="PANTHER" id="PTHR30543">
    <property type="entry name" value="CHROMATE REDUCTASE"/>
    <property type="match status" value="1"/>
</dbReference>
<proteinExistence type="predicted"/>
<organism evidence="2 5">
    <name type="scientific">Ralstonia flatus</name>
    <dbReference type="NCBI Taxonomy" id="3058601"/>
    <lineage>
        <taxon>Bacteria</taxon>
        <taxon>Pseudomonadati</taxon>
        <taxon>Pseudomonadota</taxon>
        <taxon>Betaproteobacteria</taxon>
        <taxon>Burkholderiales</taxon>
        <taxon>Burkholderiaceae</taxon>
        <taxon>Ralstonia</taxon>
    </lineage>
</organism>
<protein>
    <recommendedName>
        <fullName evidence="1">NADPH-dependent FMN reductase-like domain-containing protein</fullName>
    </recommendedName>
</protein>
<reference evidence="2 4" key="1">
    <citation type="submission" date="2023-07" db="EMBL/GenBank/DDBJ databases">
        <authorList>
            <person name="Peeters C."/>
        </authorList>
    </citation>
    <scope>NUCLEOTIDE SEQUENCE</scope>
    <source>
        <strain evidence="3 4">LMG 32965</strain>
        <strain evidence="2">R-77567</strain>
    </source>
</reference>
<evidence type="ECO:0000313" key="2">
    <source>
        <dbReference type="EMBL" id="CAJ0887018.1"/>
    </source>
</evidence>
<dbReference type="AlphaFoldDB" id="A0AAD2C0M9"/>
<dbReference type="InterPro" id="IPR005025">
    <property type="entry name" value="FMN_Rdtase-like_dom"/>
</dbReference>
<dbReference type="PANTHER" id="PTHR30543:SF21">
    <property type="entry name" value="NAD(P)H-DEPENDENT FMN REDUCTASE LOT6"/>
    <property type="match status" value="1"/>
</dbReference>
<dbReference type="EMBL" id="CAUDLI010000011">
    <property type="protein sequence ID" value="CAJ0899863.1"/>
    <property type="molecule type" value="Genomic_DNA"/>
</dbReference>
<sequence length="190" mass="20558">MKLLTISGSARRDSVNTALLLGLKDVAPEGVELSVFHRLDTLPVFSPDLEGPQTPAEVLEFLALVSGCDGIIIASPEYVRAIPGGLKNVIDWMVSRFEVIGKPIALAHASHRGDDMLTSLRLVLSTVSDQFLEDVFLRIPLIGKTPDEIKTLLKRPERQSEMHGFLSAFVAAIHARQTGAHGCHAVTNAS</sequence>
<dbReference type="Gene3D" id="3.40.50.360">
    <property type="match status" value="1"/>
</dbReference>
<dbReference type="EMBL" id="CAUDKO010000010">
    <property type="protein sequence ID" value="CAJ0887018.1"/>
    <property type="molecule type" value="Genomic_DNA"/>
</dbReference>
<dbReference type="GO" id="GO:0016491">
    <property type="term" value="F:oxidoreductase activity"/>
    <property type="evidence" value="ECO:0007669"/>
    <property type="project" value="InterPro"/>
</dbReference>
<dbReference type="Proteomes" id="UP001190491">
    <property type="component" value="Unassembled WGS sequence"/>
</dbReference>
<dbReference type="GO" id="GO:0005829">
    <property type="term" value="C:cytosol"/>
    <property type="evidence" value="ECO:0007669"/>
    <property type="project" value="TreeGrafter"/>
</dbReference>
<dbReference type="SUPFAM" id="SSF52218">
    <property type="entry name" value="Flavoproteins"/>
    <property type="match status" value="1"/>
</dbReference>
<dbReference type="Proteomes" id="UP001189792">
    <property type="component" value="Unassembled WGS sequence"/>
</dbReference>